<evidence type="ECO:0000259" key="6">
    <source>
        <dbReference type="Pfam" id="PF00155"/>
    </source>
</evidence>
<evidence type="ECO:0000256" key="5">
    <source>
        <dbReference type="RuleBase" id="RU003693"/>
    </source>
</evidence>
<dbReference type="AlphaFoldDB" id="A0A0D4BST6"/>
<dbReference type="InterPro" id="IPR015422">
    <property type="entry name" value="PyrdxlP-dep_Trfase_small"/>
</dbReference>
<sequence length="361" mass="38901">MSSTPAPGFGRIAEIDRLSAYRQEDAAAEGEDRFVWDLSNNESALPPLPAVAEAVRQGGLHTARYPDPTAGSLVRALSRHFGIDTRKVLVGPGSAGVLQQLLLSLCGDGDEVIHASPCFDAYPLLIAVAGARCLPVPLTELGDHDLPEILARVTPRTRVVILCSPHNPTGSRLPDTDLRGFLADLPRHVTVVLDEAYIEFDEAKEPRDLNVLRRDPRVVLLRTFSKAYGLAGLRVGYALAAPDILERARKTAIPFSVTRTAELAAIVSLEQQEALAERMAHTRKLRTDLHAALDAEGLSPLPSCGNFIWIPLGSSSESFAAMVQGAGIKVRACPGQGVRISVGSEPAHRHLLEVVRHRAKS</sequence>
<reference evidence="7" key="2">
    <citation type="journal article" date="2015" name="Proc. Natl. Acad. Sci. U.S.A.">
        <title>In vitro reconstitution of indolmycin biosynthesis reveals the molecular basis of oxazolinone assembly.</title>
        <authorList>
            <person name="Du Y.L."/>
            <person name="Alkhalaf L.M."/>
            <person name="Ryan K.S."/>
        </authorList>
    </citation>
    <scope>NUCLEOTIDE SEQUENCE</scope>
    <source>
        <strain evidence="7">ATCC 12648</strain>
    </source>
</reference>
<dbReference type="EMBL" id="KM596502">
    <property type="protein sequence ID" value="AJT38689.1"/>
    <property type="molecule type" value="Genomic_DNA"/>
</dbReference>
<evidence type="ECO:0000256" key="2">
    <source>
        <dbReference type="ARBA" id="ARBA00022576"/>
    </source>
</evidence>
<dbReference type="InterPro" id="IPR015421">
    <property type="entry name" value="PyrdxlP-dep_Trfase_major"/>
</dbReference>
<keyword evidence="2" id="KW-0032">Aminotransferase</keyword>
<dbReference type="Pfam" id="PF00155">
    <property type="entry name" value="Aminotran_1_2"/>
    <property type="match status" value="1"/>
</dbReference>
<keyword evidence="4 5" id="KW-0663">Pyridoxal phosphate</keyword>
<evidence type="ECO:0000256" key="1">
    <source>
        <dbReference type="ARBA" id="ARBA00001933"/>
    </source>
</evidence>
<comment type="cofactor">
    <cofactor evidence="1 5">
        <name>pyridoxal 5'-phosphate</name>
        <dbReference type="ChEBI" id="CHEBI:597326"/>
    </cofactor>
</comment>
<dbReference type="SUPFAM" id="SSF53383">
    <property type="entry name" value="PLP-dependent transferases"/>
    <property type="match status" value="1"/>
</dbReference>
<feature type="domain" description="Aminotransferase class I/classII large" evidence="6">
    <location>
        <begin position="37"/>
        <end position="353"/>
    </location>
</feature>
<reference evidence="7" key="1">
    <citation type="submission" date="2014-09" db="EMBL/GenBank/DDBJ databases">
        <authorList>
            <person name="Du Y.-L."/>
            <person name="Alkhalaf L."/>
            <person name="Ryan K.S."/>
        </authorList>
    </citation>
    <scope>NUCLEOTIDE SEQUENCE</scope>
    <source>
        <strain evidence="7">ATCC 12648</strain>
    </source>
</reference>
<proteinExistence type="inferred from homology"/>
<dbReference type="PANTHER" id="PTHR43643">
    <property type="entry name" value="HISTIDINOL-PHOSPHATE AMINOTRANSFERASE 2"/>
    <property type="match status" value="1"/>
</dbReference>
<protein>
    <submittedName>
        <fullName evidence="7">Ind8</fullName>
    </submittedName>
</protein>
<dbReference type="PROSITE" id="PS00599">
    <property type="entry name" value="AA_TRANSFER_CLASS_2"/>
    <property type="match status" value="1"/>
</dbReference>
<dbReference type="InterPro" id="IPR015424">
    <property type="entry name" value="PyrdxlP-dep_Trfase"/>
</dbReference>
<evidence type="ECO:0000256" key="4">
    <source>
        <dbReference type="ARBA" id="ARBA00022898"/>
    </source>
</evidence>
<dbReference type="GO" id="GO:0030170">
    <property type="term" value="F:pyridoxal phosphate binding"/>
    <property type="evidence" value="ECO:0007669"/>
    <property type="project" value="InterPro"/>
</dbReference>
<dbReference type="Gene3D" id="3.90.1150.10">
    <property type="entry name" value="Aspartate Aminotransferase, domain 1"/>
    <property type="match status" value="1"/>
</dbReference>
<dbReference type="PANTHER" id="PTHR43643:SF3">
    <property type="entry name" value="HISTIDINOL-PHOSPHATE AMINOTRANSFERASE"/>
    <property type="match status" value="1"/>
</dbReference>
<dbReference type="InterPro" id="IPR001917">
    <property type="entry name" value="Aminotrans_II_pyridoxalP_BS"/>
</dbReference>
<dbReference type="Gene3D" id="3.40.640.10">
    <property type="entry name" value="Type I PLP-dependent aspartate aminotransferase-like (Major domain)"/>
    <property type="match status" value="1"/>
</dbReference>
<comment type="similarity">
    <text evidence="5">Belongs to the class-II pyridoxal-phosphate-dependent aminotransferase family.</text>
</comment>
<accession>A0A0D4BST6</accession>
<keyword evidence="3" id="KW-0808">Transferase</keyword>
<name>A0A0D4BST6_STRGR</name>
<dbReference type="GO" id="GO:0008483">
    <property type="term" value="F:transaminase activity"/>
    <property type="evidence" value="ECO:0007669"/>
    <property type="project" value="UniProtKB-KW"/>
</dbReference>
<dbReference type="CDD" id="cd00609">
    <property type="entry name" value="AAT_like"/>
    <property type="match status" value="1"/>
</dbReference>
<dbReference type="InterPro" id="IPR050106">
    <property type="entry name" value="HistidinolP_aminotransfase"/>
</dbReference>
<evidence type="ECO:0000313" key="7">
    <source>
        <dbReference type="EMBL" id="AJT38689.1"/>
    </source>
</evidence>
<gene>
    <name evidence="7" type="primary">ind8</name>
</gene>
<organism evidence="7">
    <name type="scientific">Streptomyces griseus subsp. griseus</name>
    <dbReference type="NCBI Taxonomy" id="67263"/>
    <lineage>
        <taxon>Bacteria</taxon>
        <taxon>Bacillati</taxon>
        <taxon>Actinomycetota</taxon>
        <taxon>Actinomycetes</taxon>
        <taxon>Kitasatosporales</taxon>
        <taxon>Streptomycetaceae</taxon>
        <taxon>Streptomyces</taxon>
    </lineage>
</organism>
<evidence type="ECO:0000256" key="3">
    <source>
        <dbReference type="ARBA" id="ARBA00022679"/>
    </source>
</evidence>
<dbReference type="InterPro" id="IPR004839">
    <property type="entry name" value="Aminotransferase_I/II_large"/>
</dbReference>